<evidence type="ECO:0000256" key="2">
    <source>
        <dbReference type="ARBA" id="ARBA00022670"/>
    </source>
</evidence>
<keyword evidence="2" id="KW-0645">Protease</keyword>
<evidence type="ECO:0000256" key="3">
    <source>
        <dbReference type="ARBA" id="ARBA00022801"/>
    </source>
</evidence>
<reference evidence="6 7" key="1">
    <citation type="submission" date="2017-06" db="EMBL/GenBank/DDBJ databases">
        <authorList>
            <consortium name="Pathogen Informatics"/>
        </authorList>
    </citation>
    <scope>NUCLEOTIDE SEQUENCE [LARGE SCALE GENOMIC DNA]</scope>
    <source>
        <strain evidence="6 7">NCTC13039</strain>
    </source>
</reference>
<dbReference type="Gene3D" id="3.90.1720.10">
    <property type="entry name" value="endopeptidase domain like (from Nostoc punctiforme)"/>
    <property type="match status" value="1"/>
</dbReference>
<dbReference type="InterPro" id="IPR000064">
    <property type="entry name" value="NLP_P60_dom"/>
</dbReference>
<sequence>MKLRYVAGLLIACPLMASFLVPGESSMSMFSTPGRSILNAGTSCVKAESVSQLGLSDEQKDVARRGIAAAQRAGVGRVGSEIIVATGLVESELTNLSHGDRDSRGWLQQRPSQGWANSQNVDAAADDFFAALKQVPDWQNLEPGAAAQKVQRSAFPDRYAQRMGEARNIVATLTGVDCPVQAVAAARSGVAGVVLAWADSHVGDEYVMGANGPGAWDCSSFARTAFAQVGLDMPRTADAQRDWCAQGNCERVEEGGEQPGDLIFWDSYLGPSTVGHVAVVKEPSTRTTVDARSRSQGVIHGTYPQAKNKNILEFWRPKMPSR</sequence>
<dbReference type="PANTHER" id="PTHR47053:SF1">
    <property type="entry name" value="MUREIN DD-ENDOPEPTIDASE MEPH-RELATED"/>
    <property type="match status" value="1"/>
</dbReference>
<dbReference type="InterPro" id="IPR038765">
    <property type="entry name" value="Papain-like_cys_pep_sf"/>
</dbReference>
<name>A0A239VSL0_9MICO</name>
<feature type="domain" description="NlpC/P60" evidence="5">
    <location>
        <begin position="188"/>
        <end position="322"/>
    </location>
</feature>
<dbReference type="Pfam" id="PF00877">
    <property type="entry name" value="NLPC_P60"/>
    <property type="match status" value="1"/>
</dbReference>
<evidence type="ECO:0000259" key="5">
    <source>
        <dbReference type="PROSITE" id="PS51935"/>
    </source>
</evidence>
<keyword evidence="7" id="KW-1185">Reference proteome</keyword>
<keyword evidence="3 6" id="KW-0378">Hydrolase</keyword>
<keyword evidence="4" id="KW-0788">Thiol protease</keyword>
<dbReference type="InterPro" id="IPR051202">
    <property type="entry name" value="Peptidase_C40"/>
</dbReference>
<evidence type="ECO:0000313" key="7">
    <source>
        <dbReference type="Proteomes" id="UP000242637"/>
    </source>
</evidence>
<dbReference type="AlphaFoldDB" id="A0A239VSL0"/>
<proteinExistence type="inferred from homology"/>
<dbReference type="PROSITE" id="PS51935">
    <property type="entry name" value="NLPC_P60"/>
    <property type="match status" value="1"/>
</dbReference>
<gene>
    <name evidence="6" type="primary">iap_3</name>
    <name evidence="6" type="ORF">SAMEA4475696_02093</name>
</gene>
<evidence type="ECO:0000313" key="6">
    <source>
        <dbReference type="EMBL" id="SNV24594.1"/>
    </source>
</evidence>
<protein>
    <submittedName>
        <fullName evidence="6">Probable endopeptidase p60</fullName>
        <ecNumber evidence="6">3.4.-.-</ecNumber>
    </submittedName>
</protein>
<accession>A0A239VSL0</accession>
<dbReference type="GO" id="GO:0008234">
    <property type="term" value="F:cysteine-type peptidase activity"/>
    <property type="evidence" value="ECO:0007669"/>
    <property type="project" value="UniProtKB-KW"/>
</dbReference>
<dbReference type="GO" id="GO:0006508">
    <property type="term" value="P:proteolysis"/>
    <property type="evidence" value="ECO:0007669"/>
    <property type="project" value="UniProtKB-KW"/>
</dbReference>
<comment type="similarity">
    <text evidence="1">Belongs to the peptidase C40 family.</text>
</comment>
<evidence type="ECO:0000256" key="4">
    <source>
        <dbReference type="ARBA" id="ARBA00022807"/>
    </source>
</evidence>
<dbReference type="EC" id="3.4.-.-" evidence="6"/>
<dbReference type="STRING" id="1121387.GCA_000429885_00461"/>
<evidence type="ECO:0000256" key="1">
    <source>
        <dbReference type="ARBA" id="ARBA00007074"/>
    </source>
</evidence>
<dbReference type="KEGG" id="dco:SAMEA4475696_2093"/>
<dbReference type="EMBL" id="LT906453">
    <property type="protein sequence ID" value="SNV24594.1"/>
    <property type="molecule type" value="Genomic_DNA"/>
</dbReference>
<organism evidence="6 7">
    <name type="scientific">Dermatophilus congolensis</name>
    <dbReference type="NCBI Taxonomy" id="1863"/>
    <lineage>
        <taxon>Bacteria</taxon>
        <taxon>Bacillati</taxon>
        <taxon>Actinomycetota</taxon>
        <taxon>Actinomycetes</taxon>
        <taxon>Micrococcales</taxon>
        <taxon>Dermatophilaceae</taxon>
        <taxon>Dermatophilus</taxon>
    </lineage>
</organism>
<dbReference type="PANTHER" id="PTHR47053">
    <property type="entry name" value="MUREIN DD-ENDOPEPTIDASE MEPH-RELATED"/>
    <property type="match status" value="1"/>
</dbReference>
<dbReference type="SUPFAM" id="SSF54001">
    <property type="entry name" value="Cysteine proteinases"/>
    <property type="match status" value="1"/>
</dbReference>
<dbReference type="Proteomes" id="UP000242637">
    <property type="component" value="Chromosome 1"/>
</dbReference>